<feature type="region of interest" description="Disordered" evidence="1">
    <location>
        <begin position="571"/>
        <end position="592"/>
    </location>
</feature>
<reference evidence="3 4" key="1">
    <citation type="journal article" date="2010" name="Nat. Biotechnol.">
        <title>Genome sequence of the model mushroom Schizophyllum commune.</title>
        <authorList>
            <person name="Ohm R.A."/>
            <person name="de Jong J.F."/>
            <person name="Lugones L.G."/>
            <person name="Aerts A."/>
            <person name="Kothe E."/>
            <person name="Stajich J.E."/>
            <person name="de Vries R.P."/>
            <person name="Record E."/>
            <person name="Levasseur A."/>
            <person name="Baker S.E."/>
            <person name="Bartholomew K.A."/>
            <person name="Coutinho P.M."/>
            <person name="Erdmann S."/>
            <person name="Fowler T.J."/>
            <person name="Gathman A.C."/>
            <person name="Lombard V."/>
            <person name="Henrissat B."/>
            <person name="Knabe N."/>
            <person name="Kuees U."/>
            <person name="Lilly W.W."/>
            <person name="Lindquist E."/>
            <person name="Lucas S."/>
            <person name="Magnuson J.K."/>
            <person name="Piumi F."/>
            <person name="Raudaskoski M."/>
            <person name="Salamov A."/>
            <person name="Schmutz J."/>
            <person name="Schwarze F.W.M.R."/>
            <person name="vanKuyk P.A."/>
            <person name="Horton J.S."/>
            <person name="Grigoriev I.V."/>
            <person name="Woesten H.A.B."/>
        </authorList>
    </citation>
    <scope>NUCLEOTIDE SEQUENCE [LARGE SCALE GENOMIC DNA]</scope>
    <source>
        <strain evidence="4">H4-8 / FGSC 9210</strain>
    </source>
</reference>
<gene>
    <name evidence="3" type="ORF">SCHCODRAFT_237086</name>
</gene>
<feature type="compositionally biased region" description="Low complexity" evidence="1">
    <location>
        <begin position="228"/>
        <end position="241"/>
    </location>
</feature>
<feature type="compositionally biased region" description="Acidic residues" evidence="1">
    <location>
        <begin position="573"/>
        <end position="588"/>
    </location>
</feature>
<dbReference type="Proteomes" id="UP000007431">
    <property type="component" value="Unassembled WGS sequence"/>
</dbReference>
<sequence length="632" mass="72087">MANSPRPYPLATPQDCAREAWKIFVELGEQEGAVVPDDPMDAADAVIGWLRYFASSLKTGRIWTRHTRFYNDLGRMRAFADLLRASRDMGDNNYLEYDYDLTDLPRMRPYVEQQQFEPTTTTDLASREARASNEGTRAPTPTDSSRAQGSKEDMEDTGAGEARQDGREDRRGAEEDQEDHRDGQEDRQGGEEDHRDHRDRRHQREQDEAATRDRNGWTNSLRRYNEVSNRSSNAIRANSNRSKNDAGYKRSSHEKSSAKSLDRRSSADATRRAGASGLIRILFAVSYMTDLAQEHWQNLEQHRPNDDALTDYDAFLQTFAQQFDLADPEADARAQYGTLTMENDERFTSYIVEFESLAQRTGFNEAHWMTCLEDSVPDRITNVAQLAPASIDFEDMKNLFTSIDNRYWKERHRKEAYKKQLQQLERRSSAQTRPARRLDVRYSAAPAATDGNKVPVYAPSPQRNTTPTPAPAKTTPANDNVGTNDRRAAPNNGRVTMRQLVQGVDKNELDRLRRERRCFGCKQTGHMWGDPICPVPKPALGRSNYVLADDQLAIQWEEEAGENPFVTMKFDDDNTEGEEEGEDTEEDGQYGYECSASGNYSSQSHTCAASRCWKSYLATNRIGWERRPKTLE</sequence>
<dbReference type="VEuPathDB" id="FungiDB:SCHCODRAFT_02712119"/>
<feature type="compositionally biased region" description="Low complexity" evidence="1">
    <location>
        <begin position="465"/>
        <end position="477"/>
    </location>
</feature>
<feature type="compositionally biased region" description="Polar residues" evidence="1">
    <location>
        <begin position="115"/>
        <end position="124"/>
    </location>
</feature>
<name>D8QE61_SCHCM</name>
<feature type="compositionally biased region" description="Polar residues" evidence="1">
    <location>
        <begin position="133"/>
        <end position="148"/>
    </location>
</feature>
<feature type="domain" description="Retrotransposon gag" evidence="2">
    <location>
        <begin position="283"/>
        <end position="366"/>
    </location>
</feature>
<feature type="compositionally biased region" description="Basic and acidic residues" evidence="1">
    <location>
        <begin position="162"/>
        <end position="215"/>
    </location>
</feature>
<dbReference type="InterPro" id="IPR005162">
    <property type="entry name" value="Retrotrans_gag_dom"/>
</dbReference>
<keyword evidence="4" id="KW-1185">Reference proteome</keyword>
<evidence type="ECO:0000313" key="3">
    <source>
        <dbReference type="EMBL" id="EFI93796.1"/>
    </source>
</evidence>
<dbReference type="VEuPathDB" id="FungiDB:SCHCODRAFT_02477124"/>
<evidence type="ECO:0000259" key="2">
    <source>
        <dbReference type="Pfam" id="PF03732"/>
    </source>
</evidence>
<protein>
    <recommendedName>
        <fullName evidence="2">Retrotransposon gag domain-containing protein</fullName>
    </recommendedName>
</protein>
<organism evidence="4">
    <name type="scientific">Schizophyllum commune (strain H4-8 / FGSC 9210)</name>
    <name type="common">Split gill fungus</name>
    <dbReference type="NCBI Taxonomy" id="578458"/>
    <lineage>
        <taxon>Eukaryota</taxon>
        <taxon>Fungi</taxon>
        <taxon>Dikarya</taxon>
        <taxon>Basidiomycota</taxon>
        <taxon>Agaricomycotina</taxon>
        <taxon>Agaricomycetes</taxon>
        <taxon>Agaricomycetidae</taxon>
        <taxon>Agaricales</taxon>
        <taxon>Schizophyllaceae</taxon>
        <taxon>Schizophyllum</taxon>
    </lineage>
</organism>
<dbReference type="EMBL" id="GL377310">
    <property type="protein sequence ID" value="EFI93796.1"/>
    <property type="molecule type" value="Genomic_DNA"/>
</dbReference>
<evidence type="ECO:0000256" key="1">
    <source>
        <dbReference type="SAM" id="MobiDB-lite"/>
    </source>
</evidence>
<feature type="region of interest" description="Disordered" evidence="1">
    <location>
        <begin position="115"/>
        <end position="270"/>
    </location>
</feature>
<dbReference type="HOGENOM" id="CLU_432895_0_0_1"/>
<dbReference type="InParanoid" id="D8QE61"/>
<evidence type="ECO:0000313" key="4">
    <source>
        <dbReference type="Proteomes" id="UP000007431"/>
    </source>
</evidence>
<proteinExistence type="predicted"/>
<dbReference type="AlphaFoldDB" id="D8QE61"/>
<feature type="region of interest" description="Disordered" evidence="1">
    <location>
        <begin position="421"/>
        <end position="490"/>
    </location>
</feature>
<dbReference type="Pfam" id="PF03732">
    <property type="entry name" value="Retrotrans_gag"/>
    <property type="match status" value="1"/>
</dbReference>
<feature type="compositionally biased region" description="Basic and acidic residues" evidence="1">
    <location>
        <begin position="242"/>
        <end position="270"/>
    </location>
</feature>
<accession>D8QE61</accession>